<dbReference type="Proteomes" id="UP001175261">
    <property type="component" value="Unassembled WGS sequence"/>
</dbReference>
<gene>
    <name evidence="2" type="ORF">NLU13_1350</name>
</gene>
<evidence type="ECO:0000256" key="1">
    <source>
        <dbReference type="SAM" id="MobiDB-lite"/>
    </source>
</evidence>
<dbReference type="AlphaFoldDB" id="A0AA39GR15"/>
<comment type="caution">
    <text evidence="2">The sequence shown here is derived from an EMBL/GenBank/DDBJ whole genome shotgun (WGS) entry which is preliminary data.</text>
</comment>
<feature type="region of interest" description="Disordered" evidence="1">
    <location>
        <begin position="183"/>
        <end position="203"/>
    </location>
</feature>
<name>A0AA39GR15_SARSR</name>
<reference evidence="2" key="1">
    <citation type="submission" date="2022-10" db="EMBL/GenBank/DDBJ databases">
        <title>Determination and structural analysis of whole genome sequence of Sarocladium strictum F4-1.</title>
        <authorList>
            <person name="Hu L."/>
            <person name="Jiang Y."/>
        </authorList>
    </citation>
    <scope>NUCLEOTIDE SEQUENCE</scope>
    <source>
        <strain evidence="2">F4-1</strain>
    </source>
</reference>
<keyword evidence="3" id="KW-1185">Reference proteome</keyword>
<accession>A0AA39GR15</accession>
<proteinExistence type="predicted"/>
<protein>
    <submittedName>
        <fullName evidence="2">Uncharacterized protein</fullName>
    </submittedName>
</protein>
<dbReference type="EMBL" id="JAPDFR010000001">
    <property type="protein sequence ID" value="KAK0391851.1"/>
    <property type="molecule type" value="Genomic_DNA"/>
</dbReference>
<organism evidence="2 3">
    <name type="scientific">Sarocladium strictum</name>
    <name type="common">Black bundle disease fungus</name>
    <name type="synonym">Acremonium strictum</name>
    <dbReference type="NCBI Taxonomy" id="5046"/>
    <lineage>
        <taxon>Eukaryota</taxon>
        <taxon>Fungi</taxon>
        <taxon>Dikarya</taxon>
        <taxon>Ascomycota</taxon>
        <taxon>Pezizomycotina</taxon>
        <taxon>Sordariomycetes</taxon>
        <taxon>Hypocreomycetidae</taxon>
        <taxon>Hypocreales</taxon>
        <taxon>Sarocladiaceae</taxon>
        <taxon>Sarocladium</taxon>
    </lineage>
</organism>
<sequence>MPDLILAPYNESMSLGQGYNSYLQTPCIQGAMKYDRDELDNQLMEEKPVSQSVSHDSRLVDTISEVLQAMNISAGSAVKSGVVASSGTTISLDEDKFVSSDIKAVLSVKVINRKIDLRENAVFTPTDHVKMVDSRKFFDIYGDSYISGFIEGGELNGVVSIKLLNMSDKAAVEHALQVQMNNVKSPSQITSSEDGDLTSSKTALSRTETSVNVNWSGGGQIKSEYQEWTLDSLLQAASAFPAMVAACPQRTWAILTPYDQNKTFVAWAEKNKITVPRFRIAQAYTSRLLDMYMLYKNNLARVQSALSDPTNYTAVDGVPLAVEVSIGALLTARKQMREEMRKIVAQVDELCYDPENGRNIEEHSSIVPPEIWAKRLPISSQQPTGTADADTQ</sequence>
<evidence type="ECO:0000313" key="2">
    <source>
        <dbReference type="EMBL" id="KAK0391851.1"/>
    </source>
</evidence>
<evidence type="ECO:0000313" key="3">
    <source>
        <dbReference type="Proteomes" id="UP001175261"/>
    </source>
</evidence>